<reference evidence="1" key="2">
    <citation type="submission" date="2021-04" db="EMBL/GenBank/DDBJ databases">
        <authorList>
            <person name="Gilroy R."/>
        </authorList>
    </citation>
    <scope>NUCLEOTIDE SEQUENCE</scope>
    <source>
        <strain evidence="1">2239</strain>
    </source>
</reference>
<dbReference type="Gene3D" id="3.40.50.1000">
    <property type="entry name" value="HAD superfamily/HAD-like"/>
    <property type="match status" value="1"/>
</dbReference>
<gene>
    <name evidence="1" type="ORF">H9865_08805</name>
</gene>
<dbReference type="InterPro" id="IPR023214">
    <property type="entry name" value="HAD_sf"/>
</dbReference>
<dbReference type="AlphaFoldDB" id="A0A9D2AE35"/>
<dbReference type="InterPro" id="IPR036412">
    <property type="entry name" value="HAD-like_sf"/>
</dbReference>
<proteinExistence type="predicted"/>
<sequence>MLKFPCLVLDHDDTVVRSTPTIHYPAFVKTLQALRPDVHWTLEQFIAYNFDPGFEAMCRDILHFTPREMEQQEAGWRAWSAAHVPPAFDGMEQFLGRYRRQGGLVCVASHSSEETIRRDYRQHFGFEPDLVFGWELGADKRKPAPWPLEQIMARFSLEPRRLLMVDDLKPGWQMAKSCGVPFAFAGWGCEVEGIRSFMQKNADLFLQDVAELEALVLAE</sequence>
<evidence type="ECO:0000313" key="1">
    <source>
        <dbReference type="EMBL" id="HIX06176.1"/>
    </source>
</evidence>
<dbReference type="GO" id="GO:0006281">
    <property type="term" value="P:DNA repair"/>
    <property type="evidence" value="ECO:0007669"/>
    <property type="project" value="TreeGrafter"/>
</dbReference>
<reference evidence="1" key="1">
    <citation type="journal article" date="2021" name="PeerJ">
        <title>Extensive microbial diversity within the chicken gut microbiome revealed by metagenomics and culture.</title>
        <authorList>
            <person name="Gilroy R."/>
            <person name="Ravi A."/>
            <person name="Getino M."/>
            <person name="Pursley I."/>
            <person name="Horton D.L."/>
            <person name="Alikhan N.F."/>
            <person name="Baker D."/>
            <person name="Gharbi K."/>
            <person name="Hall N."/>
            <person name="Watson M."/>
            <person name="Adriaenssens E.M."/>
            <person name="Foster-Nyarko E."/>
            <person name="Jarju S."/>
            <person name="Secka A."/>
            <person name="Antonio M."/>
            <person name="Oren A."/>
            <person name="Chaudhuri R.R."/>
            <person name="La Ragione R."/>
            <person name="Hildebrand F."/>
            <person name="Pallen M.J."/>
        </authorList>
    </citation>
    <scope>NUCLEOTIDE SEQUENCE</scope>
    <source>
        <strain evidence="1">2239</strain>
    </source>
</reference>
<dbReference type="InterPro" id="IPR050155">
    <property type="entry name" value="HAD-like_hydrolase_sf"/>
</dbReference>
<dbReference type="InterPro" id="IPR023198">
    <property type="entry name" value="PGP-like_dom2"/>
</dbReference>
<dbReference type="SUPFAM" id="SSF56784">
    <property type="entry name" value="HAD-like"/>
    <property type="match status" value="1"/>
</dbReference>
<keyword evidence="1" id="KW-0378">Hydrolase</keyword>
<accession>A0A9D2AE35</accession>
<dbReference type="PANTHER" id="PTHR43434">
    <property type="entry name" value="PHOSPHOGLYCOLATE PHOSPHATASE"/>
    <property type="match status" value="1"/>
</dbReference>
<name>A0A9D2AE35_9FIRM</name>
<dbReference type="PANTHER" id="PTHR43434:SF1">
    <property type="entry name" value="PHOSPHOGLYCOLATE PHOSPHATASE"/>
    <property type="match status" value="1"/>
</dbReference>
<dbReference type="Proteomes" id="UP000824193">
    <property type="component" value="Unassembled WGS sequence"/>
</dbReference>
<dbReference type="GO" id="GO:0008967">
    <property type="term" value="F:phosphoglycolate phosphatase activity"/>
    <property type="evidence" value="ECO:0007669"/>
    <property type="project" value="TreeGrafter"/>
</dbReference>
<dbReference type="Pfam" id="PF00702">
    <property type="entry name" value="Hydrolase"/>
    <property type="match status" value="1"/>
</dbReference>
<protein>
    <submittedName>
        <fullName evidence="1">HAD hydrolase-like protein</fullName>
    </submittedName>
</protein>
<evidence type="ECO:0000313" key="2">
    <source>
        <dbReference type="Proteomes" id="UP000824193"/>
    </source>
</evidence>
<comment type="caution">
    <text evidence="1">The sequence shown here is derived from an EMBL/GenBank/DDBJ whole genome shotgun (WGS) entry which is preliminary data.</text>
</comment>
<dbReference type="EMBL" id="DXFW01000027">
    <property type="protein sequence ID" value="HIX06176.1"/>
    <property type="molecule type" value="Genomic_DNA"/>
</dbReference>
<dbReference type="Gene3D" id="1.10.150.240">
    <property type="entry name" value="Putative phosphatase, domain 2"/>
    <property type="match status" value="1"/>
</dbReference>
<organism evidence="1 2">
    <name type="scientific">Candidatus Allofournierella pullicola</name>
    <dbReference type="NCBI Taxonomy" id="2838596"/>
    <lineage>
        <taxon>Bacteria</taxon>
        <taxon>Bacillati</taxon>
        <taxon>Bacillota</taxon>
        <taxon>Clostridia</taxon>
        <taxon>Eubacteriales</taxon>
        <taxon>Oscillospiraceae</taxon>
        <taxon>Allofournierella</taxon>
    </lineage>
</organism>